<evidence type="ECO:0000313" key="2">
    <source>
        <dbReference type="EMBL" id="KUF11826.1"/>
    </source>
</evidence>
<dbReference type="SUPFAM" id="SSF52540">
    <property type="entry name" value="P-loop containing nucleoside triphosphate hydrolases"/>
    <property type="match status" value="1"/>
</dbReference>
<dbReference type="Gene3D" id="3.90.1200.10">
    <property type="match status" value="1"/>
</dbReference>
<dbReference type="Gene3D" id="3.40.50.300">
    <property type="entry name" value="P-loop containing nucleotide triphosphate hydrolases"/>
    <property type="match status" value="1"/>
</dbReference>
<protein>
    <recommendedName>
        <fullName evidence="1">Aminoglycoside phosphotransferase domain-containing protein</fullName>
    </recommendedName>
</protein>
<gene>
    <name evidence="2" type="ORF">AVJ23_04390</name>
</gene>
<dbReference type="InterPro" id="IPR002575">
    <property type="entry name" value="Aminoglycoside_PTrfase"/>
</dbReference>
<dbReference type="OrthoDB" id="9810277at2"/>
<keyword evidence="3" id="KW-1185">Reference proteome</keyword>
<dbReference type="Pfam" id="PF01636">
    <property type="entry name" value="APH"/>
    <property type="match status" value="1"/>
</dbReference>
<dbReference type="InterPro" id="IPR052732">
    <property type="entry name" value="Cell-binding_unc_protein"/>
</dbReference>
<dbReference type="Proteomes" id="UP000054396">
    <property type="component" value="Unassembled WGS sequence"/>
</dbReference>
<dbReference type="EMBL" id="LPXO01000002">
    <property type="protein sequence ID" value="KUF11826.1"/>
    <property type="molecule type" value="Genomic_DNA"/>
</dbReference>
<reference evidence="2 3" key="1">
    <citation type="submission" date="2015-12" db="EMBL/GenBank/DDBJ databases">
        <authorList>
            <person name="Shamseldin A."/>
            <person name="Moawad H."/>
            <person name="Abd El-Rahim W.M."/>
            <person name="Sadowsky M.J."/>
        </authorList>
    </citation>
    <scope>NUCLEOTIDE SEQUENCE [LARGE SCALE GENOMIC DNA]</scope>
    <source>
        <strain evidence="2 3">SJ5A-1</strain>
    </source>
</reference>
<dbReference type="PANTHER" id="PTHR43883">
    <property type="entry name" value="SLR0207 PROTEIN"/>
    <property type="match status" value="1"/>
</dbReference>
<comment type="caution">
    <text evidence="2">The sequence shown here is derived from an EMBL/GenBank/DDBJ whole genome shotgun (WGS) entry which is preliminary data.</text>
</comment>
<feature type="domain" description="Aminoglycoside phosphotransferase" evidence="1">
    <location>
        <begin position="58"/>
        <end position="266"/>
    </location>
</feature>
<dbReference type="Pfam" id="PF13671">
    <property type="entry name" value="AAA_33"/>
    <property type="match status" value="1"/>
</dbReference>
<name>A0A0W7WMK9_9RHOB</name>
<dbReference type="InterPro" id="IPR027417">
    <property type="entry name" value="P-loop_NTPase"/>
</dbReference>
<dbReference type="AlphaFoldDB" id="A0A0W7WMK9"/>
<sequence length="516" mass="54813">MTDQSEILRFLKDPGTHPGAPEVTEIQTHGAHVFLAGEMALKIKRAVRYDYLDYSTLAAREAALRRELELNAPAAPTLYRDVIPVTREADGRLALDGDGRPVEWVLRMVRFPDDDQLDRVAARGALDRALAEALGARIADYHAAAPLRRGPDGAGPLRDILAELGREFAGMGDALPEKTVRDLLDRAAVELENRAALLDARASAGHVRRCHGDLHLSNIVLLDGVPHPFDALEFSEALGTCDVLYDLAFLLMDLLHRGLGMAANAVLNSYVSRAGRPAHLDGLAALPLFLSVRAAISAMVAVQTARARGGDEDLPEQARRYLQESGTALHPVPPRLVAIGGLSGTGKTTLARALAPALGRAPGAVHLRSDVIRKALHGVDPLTRLPEDAYTPGMTAQVYAAMEDGARAALAAGQSVIVDAVFLKPTERASLATVADETGATFAGLWLEAPEPVLLQRVTGRRGDASDADARIVRMQTGLPRGALDWRSIDASGGAEATRTAACEALALSPDADGTP</sequence>
<accession>A0A0W7WMK9</accession>
<evidence type="ECO:0000259" key="1">
    <source>
        <dbReference type="Pfam" id="PF01636"/>
    </source>
</evidence>
<dbReference type="InterPro" id="IPR011009">
    <property type="entry name" value="Kinase-like_dom_sf"/>
</dbReference>
<dbReference type="SUPFAM" id="SSF56112">
    <property type="entry name" value="Protein kinase-like (PK-like)"/>
    <property type="match status" value="1"/>
</dbReference>
<dbReference type="PANTHER" id="PTHR43883:SF1">
    <property type="entry name" value="GLUCONOKINASE"/>
    <property type="match status" value="1"/>
</dbReference>
<dbReference type="STRING" id="1685382.AVJ23_04390"/>
<organism evidence="2 3">
    <name type="scientific">Pseudoponticoccus marisrubri</name>
    <dbReference type="NCBI Taxonomy" id="1685382"/>
    <lineage>
        <taxon>Bacteria</taxon>
        <taxon>Pseudomonadati</taxon>
        <taxon>Pseudomonadota</taxon>
        <taxon>Alphaproteobacteria</taxon>
        <taxon>Rhodobacterales</taxon>
        <taxon>Roseobacteraceae</taxon>
        <taxon>Pseudoponticoccus</taxon>
    </lineage>
</organism>
<dbReference type="RefSeq" id="WP_058860943.1">
    <property type="nucleotide sequence ID" value="NZ_LPXO01000002.1"/>
</dbReference>
<proteinExistence type="predicted"/>
<evidence type="ECO:0000313" key="3">
    <source>
        <dbReference type="Proteomes" id="UP000054396"/>
    </source>
</evidence>